<dbReference type="InterPro" id="IPR001650">
    <property type="entry name" value="Helicase_C-like"/>
</dbReference>
<dbReference type="GO" id="GO:0003723">
    <property type="term" value="F:RNA binding"/>
    <property type="evidence" value="ECO:0007669"/>
    <property type="project" value="UniProtKB-UniRule"/>
</dbReference>
<dbReference type="Gene3D" id="3.40.50.300">
    <property type="entry name" value="P-loop containing nucleotide triphosphate hydrolases"/>
    <property type="match status" value="2"/>
</dbReference>
<organism evidence="10">
    <name type="scientific">Anthurium amnicola</name>
    <dbReference type="NCBI Taxonomy" id="1678845"/>
    <lineage>
        <taxon>Eukaryota</taxon>
        <taxon>Viridiplantae</taxon>
        <taxon>Streptophyta</taxon>
        <taxon>Embryophyta</taxon>
        <taxon>Tracheophyta</taxon>
        <taxon>Spermatophyta</taxon>
        <taxon>Magnoliopsida</taxon>
        <taxon>Liliopsida</taxon>
        <taxon>Araceae</taxon>
        <taxon>Pothoideae</taxon>
        <taxon>Potheae</taxon>
        <taxon>Anthurium</taxon>
    </lineage>
</organism>
<dbReference type="PANTHER" id="PTHR24031">
    <property type="entry name" value="RNA HELICASE"/>
    <property type="match status" value="1"/>
</dbReference>
<sequence>RRWDSERRNPSPILVKLPIVGARSPALAGDRNPAVALTPDELMKNLLLHSSIAPEEEEEEEEAAAGAMTKKPQGEVAKQSKNRKGNTRHGHKQRRLAEVQEIELLEAWIDARKPDAGTNPLSFPHLPRDAAVGRTADGEFSPYAGCKWFDQLPLSQKTKHGLRPKFVEMSDIQRASLPHSLCGRDVLGAAKTGSGKTLAFIIPLIEKLYKLRWGVQDGVGSIIISPTKELAGQLFQELRSVGKHHSLSAGLLIGGRKGVETEKERVNSMNILVCTPGRLLQHMDETHNFDCSQLQVLVLDEADRILDAGFRKELDAIISQLPKQRQTLLFSATQTKSVRDLARLSLEDPEYISVHAESETATPEHLNQVAMEVPLEQKLNMLWSFITAHLSSKMLVFLSSCKQVKFVYEAFRKIRPGIPLLCLHGRMKQDVRMAICEKFSEKRPMCLFSTDVASRGLDFKEVDWVIQVDCPEDIAAYIHRVGRTARYNSKGKSVLFFSPSEKEMITKLQNVEPKIPVQLRKANMERLRSISGDLASLLVKYPSLQALAQRAFITYLRSIHLQRDKEVFDVSKLPFEEFAASLGLPMTPVIRFLQKLKGKVTSKNAGDNRDNDLQDKPMTDFRTDNDMLKAIPKRIQGEVELQEESENDILSQKEAPKDSGYDHFAIVPCRVLKKKKLKINMHRPIGTRVVFDDEGNTLPPLASLAETNGGDGTFHFSNDEVENRFKKLKEQMKKRDKEDKLVQKQSLRERRTKEKMKIKKQREQEADDEDDLSGSDGAGRHVDTKRQKIYFDSDSDEGGKEREGLDFAGAMSVAAQEDLALEMLNRMHSNSIN</sequence>
<dbReference type="PROSITE" id="PS00039">
    <property type="entry name" value="DEAD_ATP_HELICASE"/>
    <property type="match status" value="1"/>
</dbReference>
<comment type="function">
    <text evidence="6">RNA helicase.</text>
</comment>
<protein>
    <recommendedName>
        <fullName evidence="6">ATP-dependent RNA helicase</fullName>
        <ecNumber evidence="6">3.6.4.13</ecNumber>
    </recommendedName>
</protein>
<feature type="compositionally biased region" description="Basic and acidic residues" evidence="7">
    <location>
        <begin position="606"/>
        <end position="621"/>
    </location>
</feature>
<dbReference type="CDD" id="cd18787">
    <property type="entry name" value="SF2_C_DEAD"/>
    <property type="match status" value="1"/>
</dbReference>
<feature type="compositionally biased region" description="Basic residues" evidence="7">
    <location>
        <begin position="80"/>
        <end position="94"/>
    </location>
</feature>
<dbReference type="GO" id="GO:0016887">
    <property type="term" value="F:ATP hydrolysis activity"/>
    <property type="evidence" value="ECO:0007669"/>
    <property type="project" value="RHEA"/>
</dbReference>
<comment type="domain">
    <text evidence="6">The Q motif is unique to and characteristic of the DEAD box family of RNA helicases and controls ATP binding and hydrolysis.</text>
</comment>
<dbReference type="AlphaFoldDB" id="A0A1D1YMP0"/>
<dbReference type="InterPro" id="IPR000629">
    <property type="entry name" value="RNA-helicase_DEAD-box_CS"/>
</dbReference>
<dbReference type="GO" id="GO:0003724">
    <property type="term" value="F:RNA helicase activity"/>
    <property type="evidence" value="ECO:0007669"/>
    <property type="project" value="UniProtKB-EC"/>
</dbReference>
<evidence type="ECO:0000259" key="8">
    <source>
        <dbReference type="PROSITE" id="PS51192"/>
    </source>
</evidence>
<dbReference type="InterPro" id="IPR011545">
    <property type="entry name" value="DEAD/DEAH_box_helicase_dom"/>
</dbReference>
<dbReference type="SMART" id="SM00490">
    <property type="entry name" value="HELICc"/>
    <property type="match status" value="1"/>
</dbReference>
<evidence type="ECO:0000256" key="3">
    <source>
        <dbReference type="ARBA" id="ARBA00022806"/>
    </source>
</evidence>
<dbReference type="PROSITE" id="PS51194">
    <property type="entry name" value="HELICASE_CTER"/>
    <property type="match status" value="1"/>
</dbReference>
<evidence type="ECO:0000256" key="4">
    <source>
        <dbReference type="ARBA" id="ARBA00022840"/>
    </source>
</evidence>
<dbReference type="InterPro" id="IPR025313">
    <property type="entry name" value="SPB4-like_CTE"/>
</dbReference>
<evidence type="ECO:0000256" key="5">
    <source>
        <dbReference type="ARBA" id="ARBA00022884"/>
    </source>
</evidence>
<feature type="region of interest" description="Disordered" evidence="7">
    <location>
        <begin position="54"/>
        <end position="94"/>
    </location>
</feature>
<feature type="domain" description="Helicase ATP-binding" evidence="8">
    <location>
        <begin position="177"/>
        <end position="352"/>
    </location>
</feature>
<dbReference type="InterPro" id="IPR027417">
    <property type="entry name" value="P-loop_NTPase"/>
</dbReference>
<evidence type="ECO:0000256" key="7">
    <source>
        <dbReference type="SAM" id="MobiDB-lite"/>
    </source>
</evidence>
<keyword evidence="4 6" id="KW-0067">ATP-binding</keyword>
<dbReference type="SMART" id="SM00487">
    <property type="entry name" value="DEXDc"/>
    <property type="match status" value="1"/>
</dbReference>
<dbReference type="Pfam" id="PF00271">
    <property type="entry name" value="Helicase_C"/>
    <property type="match status" value="1"/>
</dbReference>
<feature type="compositionally biased region" description="Acidic residues" evidence="7">
    <location>
        <begin position="54"/>
        <end position="63"/>
    </location>
</feature>
<dbReference type="EC" id="3.6.4.13" evidence="6"/>
<comment type="catalytic activity">
    <reaction evidence="6">
        <text>ATP + H2O = ADP + phosphate + H(+)</text>
        <dbReference type="Rhea" id="RHEA:13065"/>
        <dbReference type="ChEBI" id="CHEBI:15377"/>
        <dbReference type="ChEBI" id="CHEBI:15378"/>
        <dbReference type="ChEBI" id="CHEBI:30616"/>
        <dbReference type="ChEBI" id="CHEBI:43474"/>
        <dbReference type="ChEBI" id="CHEBI:456216"/>
        <dbReference type="EC" id="3.6.4.13"/>
    </reaction>
</comment>
<keyword evidence="1 6" id="KW-0547">Nucleotide-binding</keyword>
<dbReference type="SUPFAM" id="SSF52540">
    <property type="entry name" value="P-loop containing nucleoside triphosphate hydrolases"/>
    <property type="match status" value="1"/>
</dbReference>
<dbReference type="GO" id="GO:0005524">
    <property type="term" value="F:ATP binding"/>
    <property type="evidence" value="ECO:0007669"/>
    <property type="project" value="UniProtKB-UniRule"/>
</dbReference>
<dbReference type="Pfam" id="PF13959">
    <property type="entry name" value="CTE_SPB4"/>
    <property type="match status" value="1"/>
</dbReference>
<gene>
    <name evidence="10" type="primary">RH32_1</name>
    <name evidence="10" type="ORF">g.107480</name>
</gene>
<evidence type="ECO:0000256" key="6">
    <source>
        <dbReference type="RuleBase" id="RU365068"/>
    </source>
</evidence>
<accession>A0A1D1YMP0</accession>
<dbReference type="InterPro" id="IPR014001">
    <property type="entry name" value="Helicase_ATP-bd"/>
</dbReference>
<reference evidence="10" key="1">
    <citation type="submission" date="2015-07" db="EMBL/GenBank/DDBJ databases">
        <title>Transcriptome Assembly of Anthurium amnicola.</title>
        <authorList>
            <person name="Suzuki J."/>
        </authorList>
    </citation>
    <scope>NUCLEOTIDE SEQUENCE</scope>
</reference>
<comment type="similarity">
    <text evidence="6">Belongs to the DEAD box helicase family.</text>
</comment>
<proteinExistence type="inferred from homology"/>
<evidence type="ECO:0000256" key="1">
    <source>
        <dbReference type="ARBA" id="ARBA00022741"/>
    </source>
</evidence>
<dbReference type="PROSITE" id="PS51192">
    <property type="entry name" value="HELICASE_ATP_BIND_1"/>
    <property type="match status" value="1"/>
</dbReference>
<keyword evidence="2 6" id="KW-0378">Hydrolase</keyword>
<keyword evidence="3 6" id="KW-0347">Helicase</keyword>
<keyword evidence="5 6" id="KW-0694">RNA-binding</keyword>
<dbReference type="Pfam" id="PF00270">
    <property type="entry name" value="DEAD"/>
    <property type="match status" value="1"/>
</dbReference>
<dbReference type="CDD" id="cd17941">
    <property type="entry name" value="DEADc_DDX10"/>
    <property type="match status" value="1"/>
</dbReference>
<evidence type="ECO:0000259" key="9">
    <source>
        <dbReference type="PROSITE" id="PS51194"/>
    </source>
</evidence>
<evidence type="ECO:0000313" key="10">
    <source>
        <dbReference type="EMBL" id="JAT55888.1"/>
    </source>
</evidence>
<dbReference type="SMART" id="SM01178">
    <property type="entry name" value="DUF4217"/>
    <property type="match status" value="1"/>
</dbReference>
<feature type="compositionally biased region" description="Basic and acidic residues" evidence="7">
    <location>
        <begin position="730"/>
        <end position="752"/>
    </location>
</feature>
<dbReference type="EMBL" id="GDJX01012048">
    <property type="protein sequence ID" value="JAT55888.1"/>
    <property type="molecule type" value="Transcribed_RNA"/>
</dbReference>
<name>A0A1D1YMP0_9ARAE</name>
<feature type="compositionally biased region" description="Basic and acidic residues" evidence="7">
    <location>
        <begin position="778"/>
        <end position="804"/>
    </location>
</feature>
<feature type="region of interest" description="Disordered" evidence="7">
    <location>
        <begin position="730"/>
        <end position="804"/>
    </location>
</feature>
<feature type="non-terminal residue" evidence="10">
    <location>
        <position position="1"/>
    </location>
</feature>
<evidence type="ECO:0000256" key="2">
    <source>
        <dbReference type="ARBA" id="ARBA00022801"/>
    </source>
</evidence>
<feature type="domain" description="Helicase C-terminal" evidence="9">
    <location>
        <begin position="374"/>
        <end position="528"/>
    </location>
</feature>
<feature type="region of interest" description="Disordered" evidence="7">
    <location>
        <begin position="601"/>
        <end position="621"/>
    </location>
</feature>